<feature type="region of interest" description="Disordered" evidence="7">
    <location>
        <begin position="105"/>
        <end position="131"/>
    </location>
</feature>
<feature type="compositionally biased region" description="Low complexity" evidence="7">
    <location>
        <begin position="54"/>
        <end position="64"/>
    </location>
</feature>
<feature type="domain" description="FCP1 homology" evidence="8">
    <location>
        <begin position="336"/>
        <end position="607"/>
    </location>
</feature>
<dbReference type="PANTHER" id="PTHR23081">
    <property type="entry name" value="RNA POLYMERASE II CTD PHOSPHATASE"/>
    <property type="match status" value="1"/>
</dbReference>
<organism evidence="9 10">
    <name type="scientific">Linnemannia gamsii</name>
    <dbReference type="NCBI Taxonomy" id="64522"/>
    <lineage>
        <taxon>Eukaryota</taxon>
        <taxon>Fungi</taxon>
        <taxon>Fungi incertae sedis</taxon>
        <taxon>Mucoromycota</taxon>
        <taxon>Mortierellomycotina</taxon>
        <taxon>Mortierellomycetes</taxon>
        <taxon>Mortierellales</taxon>
        <taxon>Mortierellaceae</taxon>
        <taxon>Linnemannia</taxon>
    </lineage>
</organism>
<keyword evidence="10" id="KW-1185">Reference proteome</keyword>
<feature type="compositionally biased region" description="Polar residues" evidence="7">
    <location>
        <begin position="65"/>
        <end position="84"/>
    </location>
</feature>
<feature type="compositionally biased region" description="Low complexity" evidence="7">
    <location>
        <begin position="473"/>
        <end position="485"/>
    </location>
</feature>
<feature type="region of interest" description="Disordered" evidence="7">
    <location>
        <begin position="40"/>
        <end position="84"/>
    </location>
</feature>
<keyword evidence="4" id="KW-0539">Nucleus</keyword>
<comment type="caution">
    <text evidence="9">The sequence shown here is derived from an EMBL/GenBank/DDBJ whole genome shotgun (WGS) entry which is preliminary data.</text>
</comment>
<dbReference type="SUPFAM" id="SSF56784">
    <property type="entry name" value="HAD-like"/>
    <property type="match status" value="1"/>
</dbReference>
<dbReference type="Proteomes" id="UP001194696">
    <property type="component" value="Unassembled WGS sequence"/>
</dbReference>
<evidence type="ECO:0000256" key="3">
    <source>
        <dbReference type="ARBA" id="ARBA00022801"/>
    </source>
</evidence>
<evidence type="ECO:0000256" key="4">
    <source>
        <dbReference type="ARBA" id="ARBA00023242"/>
    </source>
</evidence>
<sequence>MDIENNHRDKTTVSLLVGMKLAMEQHNNGKMARSITDTDLTTQPSTVDSPLGQAAATSTTNTTTRPPNKQAKVSASARTRPTITLETPVGAFPIAGINNASAAVSSVADRPPPPSPVLPHKQANGSTHARSSQQYVSFNGIANGVAPSANTTSNSSISNTNLNNIHAAGDSLTQHLSQHQQQQTAPIRYSFAHRATNPPDAAASWKPTMSLDLISPGASPSTLATREMFAVREPLPAFYLEKNYVIRASLPRSFYMIMAQHNIKHCCVFDFPVGSKWWSELSGLRKSTYVDIRAENSMERWELHLKPSRDRSNIFGYICKHDYLANVINGQKMNLLNNRRLPLVLDLDDTLVRLIGNERTRYVSEADAMTVPARIRRLRDGRQVVLTDHVEEFLEWACRFYEISVCSLGEQSYVDQVADVLDPLKSRIRGLKYSARQEYDFLNPVVVAPPTTAVAPAPVAPVPGGQPNGQADATTSSSSSPVSTPAVASSASTAAATPATVATPPSPVSVTGLSTAAITAAAIAATQPPTPPKDLLSLYAFCAASKPPTDGLPDIGTGFSLPLILDDLTQMWPPDQHDNVIVVKEQRGASVWTVNLFPMVQHVLMAVHSEFFRAYDQWVQARQAAVASITIGGSGAAVPPTAGVSGSDSSVVGAIDFTATTAAKTAFLNMPVPSPIGCYKDWLRASLSNQISLTYAAPPTHLITQVAQQHQQAAAQQQQQQQQQQHTQQHPQHVQQAQQQQPQHPQQPPQHVQHQHQQLQQQTNQQQQGGQQPPQQPQA</sequence>
<dbReference type="InterPro" id="IPR039189">
    <property type="entry name" value="Fcp1"/>
</dbReference>
<evidence type="ECO:0000256" key="7">
    <source>
        <dbReference type="SAM" id="MobiDB-lite"/>
    </source>
</evidence>
<dbReference type="PANTHER" id="PTHR23081:SF36">
    <property type="entry name" value="RNA POLYMERASE II SUBUNIT A C-TERMINAL DOMAIN PHOSPHATASE"/>
    <property type="match status" value="1"/>
</dbReference>
<evidence type="ECO:0000256" key="5">
    <source>
        <dbReference type="ARBA" id="ARBA00047761"/>
    </source>
</evidence>
<dbReference type="InterPro" id="IPR023214">
    <property type="entry name" value="HAD_sf"/>
</dbReference>
<dbReference type="Pfam" id="PF03031">
    <property type="entry name" value="NIF"/>
    <property type="match status" value="1"/>
</dbReference>
<comment type="subcellular location">
    <subcellularLocation>
        <location evidence="1">Nucleus</location>
    </subcellularLocation>
</comment>
<dbReference type="InterPro" id="IPR004274">
    <property type="entry name" value="FCP1_dom"/>
</dbReference>
<dbReference type="Gene3D" id="3.40.50.1000">
    <property type="entry name" value="HAD superfamily/HAD-like"/>
    <property type="match status" value="1"/>
</dbReference>
<evidence type="ECO:0000313" key="10">
    <source>
        <dbReference type="Proteomes" id="UP001194696"/>
    </source>
</evidence>
<keyword evidence="3" id="KW-0378">Hydrolase</keyword>
<dbReference type="SMART" id="SM00577">
    <property type="entry name" value="CPDc"/>
    <property type="match status" value="1"/>
</dbReference>
<dbReference type="EMBL" id="JAAAIM010001606">
    <property type="protein sequence ID" value="KAG0277122.1"/>
    <property type="molecule type" value="Genomic_DNA"/>
</dbReference>
<feature type="region of interest" description="Disordered" evidence="7">
    <location>
        <begin position="457"/>
        <end position="485"/>
    </location>
</feature>
<feature type="compositionally biased region" description="Low complexity" evidence="7">
    <location>
        <begin position="714"/>
        <end position="773"/>
    </location>
</feature>
<protein>
    <recommendedName>
        <fullName evidence="2">protein-serine/threonine phosphatase</fullName>
        <ecNumber evidence="2">3.1.3.16</ecNumber>
    </recommendedName>
</protein>
<dbReference type="InterPro" id="IPR036412">
    <property type="entry name" value="HAD-like_sf"/>
</dbReference>
<reference evidence="9 10" key="1">
    <citation type="journal article" date="2020" name="Fungal Divers.">
        <title>Resolving the Mortierellaceae phylogeny through synthesis of multi-gene phylogenetics and phylogenomics.</title>
        <authorList>
            <person name="Vandepol N."/>
            <person name="Liber J."/>
            <person name="Desiro A."/>
            <person name="Na H."/>
            <person name="Kennedy M."/>
            <person name="Barry K."/>
            <person name="Grigoriev I.V."/>
            <person name="Miller A.N."/>
            <person name="O'Donnell K."/>
            <person name="Stajich J.E."/>
            <person name="Bonito G."/>
        </authorList>
    </citation>
    <scope>NUCLEOTIDE SEQUENCE [LARGE SCALE GENOMIC DNA]</scope>
    <source>
        <strain evidence="9 10">AD045</strain>
    </source>
</reference>
<feature type="region of interest" description="Disordered" evidence="7">
    <location>
        <begin position="714"/>
        <end position="779"/>
    </location>
</feature>
<gene>
    <name evidence="9" type="ORF">BGZ96_003007</name>
</gene>
<dbReference type="PROSITE" id="PS50969">
    <property type="entry name" value="FCP1"/>
    <property type="match status" value="1"/>
</dbReference>
<evidence type="ECO:0000256" key="1">
    <source>
        <dbReference type="ARBA" id="ARBA00004123"/>
    </source>
</evidence>
<comment type="catalytic activity">
    <reaction evidence="6">
        <text>O-phospho-L-threonyl-[protein] + H2O = L-threonyl-[protein] + phosphate</text>
        <dbReference type="Rhea" id="RHEA:47004"/>
        <dbReference type="Rhea" id="RHEA-COMP:11060"/>
        <dbReference type="Rhea" id="RHEA-COMP:11605"/>
        <dbReference type="ChEBI" id="CHEBI:15377"/>
        <dbReference type="ChEBI" id="CHEBI:30013"/>
        <dbReference type="ChEBI" id="CHEBI:43474"/>
        <dbReference type="ChEBI" id="CHEBI:61977"/>
        <dbReference type="EC" id="3.1.3.16"/>
    </reaction>
</comment>
<name>A0ABQ7JJS4_9FUNG</name>
<evidence type="ECO:0000313" key="9">
    <source>
        <dbReference type="EMBL" id="KAG0277122.1"/>
    </source>
</evidence>
<comment type="catalytic activity">
    <reaction evidence="5">
        <text>O-phospho-L-seryl-[protein] + H2O = L-seryl-[protein] + phosphate</text>
        <dbReference type="Rhea" id="RHEA:20629"/>
        <dbReference type="Rhea" id="RHEA-COMP:9863"/>
        <dbReference type="Rhea" id="RHEA-COMP:11604"/>
        <dbReference type="ChEBI" id="CHEBI:15377"/>
        <dbReference type="ChEBI" id="CHEBI:29999"/>
        <dbReference type="ChEBI" id="CHEBI:43474"/>
        <dbReference type="ChEBI" id="CHEBI:83421"/>
        <dbReference type="EC" id="3.1.3.16"/>
    </reaction>
</comment>
<evidence type="ECO:0000256" key="6">
    <source>
        <dbReference type="ARBA" id="ARBA00048336"/>
    </source>
</evidence>
<proteinExistence type="predicted"/>
<dbReference type="EC" id="3.1.3.16" evidence="2"/>
<evidence type="ECO:0000256" key="2">
    <source>
        <dbReference type="ARBA" id="ARBA00013081"/>
    </source>
</evidence>
<evidence type="ECO:0000259" key="8">
    <source>
        <dbReference type="PROSITE" id="PS50969"/>
    </source>
</evidence>
<accession>A0ABQ7JJS4</accession>